<dbReference type="InterPro" id="IPR036390">
    <property type="entry name" value="WH_DNA-bd_sf"/>
</dbReference>
<dbReference type="Proteomes" id="UP000799770">
    <property type="component" value="Unassembled WGS sequence"/>
</dbReference>
<proteinExistence type="predicted"/>
<dbReference type="PANTHER" id="PTHR43712">
    <property type="entry name" value="PUTATIVE (AFU_ORTHOLOGUE AFUA_4G14580)-RELATED"/>
    <property type="match status" value="1"/>
</dbReference>
<evidence type="ECO:0000256" key="1">
    <source>
        <dbReference type="ARBA" id="ARBA00022603"/>
    </source>
</evidence>
<evidence type="ECO:0000313" key="7">
    <source>
        <dbReference type="EMBL" id="KAF2108278.1"/>
    </source>
</evidence>
<dbReference type="InterPro" id="IPR029063">
    <property type="entry name" value="SAM-dependent_MTases_sf"/>
</dbReference>
<dbReference type="Pfam" id="PF00891">
    <property type="entry name" value="Methyltransf_2"/>
    <property type="match status" value="1"/>
</dbReference>
<dbReference type="GO" id="GO:0046983">
    <property type="term" value="F:protein dimerization activity"/>
    <property type="evidence" value="ECO:0007669"/>
    <property type="project" value="InterPro"/>
</dbReference>
<dbReference type="InterPro" id="IPR001077">
    <property type="entry name" value="COMT_C"/>
</dbReference>
<dbReference type="SUPFAM" id="SSF53335">
    <property type="entry name" value="S-adenosyl-L-methionine-dependent methyltransferases"/>
    <property type="match status" value="1"/>
</dbReference>
<keyword evidence="8" id="KW-1185">Reference proteome</keyword>
<reference evidence="7" key="1">
    <citation type="journal article" date="2020" name="Stud. Mycol.">
        <title>101 Dothideomycetes genomes: a test case for predicting lifestyles and emergence of pathogens.</title>
        <authorList>
            <person name="Haridas S."/>
            <person name="Albert R."/>
            <person name="Binder M."/>
            <person name="Bloem J."/>
            <person name="Labutti K."/>
            <person name="Salamov A."/>
            <person name="Andreopoulos B."/>
            <person name="Baker S."/>
            <person name="Barry K."/>
            <person name="Bills G."/>
            <person name="Bluhm B."/>
            <person name="Cannon C."/>
            <person name="Castanera R."/>
            <person name="Culley D."/>
            <person name="Daum C."/>
            <person name="Ezra D."/>
            <person name="Gonzalez J."/>
            <person name="Henrissat B."/>
            <person name="Kuo A."/>
            <person name="Liang C."/>
            <person name="Lipzen A."/>
            <person name="Lutzoni F."/>
            <person name="Magnuson J."/>
            <person name="Mondo S."/>
            <person name="Nolan M."/>
            <person name="Ohm R."/>
            <person name="Pangilinan J."/>
            <person name="Park H.-J."/>
            <person name="Ramirez L."/>
            <person name="Alfaro M."/>
            <person name="Sun H."/>
            <person name="Tritt A."/>
            <person name="Yoshinaga Y."/>
            <person name="Zwiers L.-H."/>
            <person name="Turgeon B."/>
            <person name="Goodwin S."/>
            <person name="Spatafora J."/>
            <person name="Crous P."/>
            <person name="Grigoriev I."/>
        </authorList>
    </citation>
    <scope>NUCLEOTIDE SEQUENCE</scope>
    <source>
        <strain evidence="7">CBS 627.86</strain>
    </source>
</reference>
<dbReference type="InterPro" id="IPR016461">
    <property type="entry name" value="COMT-like"/>
</dbReference>
<protein>
    <submittedName>
        <fullName evidence="7">O-methyltransferase</fullName>
    </submittedName>
</protein>
<dbReference type="InterPro" id="IPR036388">
    <property type="entry name" value="WH-like_DNA-bd_sf"/>
</dbReference>
<organism evidence="7 8">
    <name type="scientific">Lophiotrema nucula</name>
    <dbReference type="NCBI Taxonomy" id="690887"/>
    <lineage>
        <taxon>Eukaryota</taxon>
        <taxon>Fungi</taxon>
        <taxon>Dikarya</taxon>
        <taxon>Ascomycota</taxon>
        <taxon>Pezizomycotina</taxon>
        <taxon>Dothideomycetes</taxon>
        <taxon>Pleosporomycetidae</taxon>
        <taxon>Pleosporales</taxon>
        <taxon>Lophiotremataceae</taxon>
        <taxon>Lophiotrema</taxon>
    </lineage>
</organism>
<dbReference type="GO" id="GO:0008171">
    <property type="term" value="F:O-methyltransferase activity"/>
    <property type="evidence" value="ECO:0007669"/>
    <property type="project" value="InterPro"/>
</dbReference>
<dbReference type="Pfam" id="PF08100">
    <property type="entry name" value="Dimerisation"/>
    <property type="match status" value="1"/>
</dbReference>
<feature type="domain" description="O-methyltransferase dimerisation" evidence="6">
    <location>
        <begin position="54"/>
        <end position="123"/>
    </location>
</feature>
<keyword evidence="2 7" id="KW-0808">Transferase</keyword>
<keyword evidence="1 7" id="KW-0489">Methyltransferase</keyword>
<dbReference type="EMBL" id="ML977348">
    <property type="protein sequence ID" value="KAF2108278.1"/>
    <property type="molecule type" value="Genomic_DNA"/>
</dbReference>
<evidence type="ECO:0000259" key="6">
    <source>
        <dbReference type="Pfam" id="PF08100"/>
    </source>
</evidence>
<dbReference type="SUPFAM" id="SSF46785">
    <property type="entry name" value="Winged helix' DNA-binding domain"/>
    <property type="match status" value="1"/>
</dbReference>
<dbReference type="Gene3D" id="1.10.10.10">
    <property type="entry name" value="Winged helix-like DNA-binding domain superfamily/Winged helix DNA-binding domain"/>
    <property type="match status" value="1"/>
</dbReference>
<dbReference type="PIRSF" id="PIRSF005739">
    <property type="entry name" value="O-mtase"/>
    <property type="match status" value="1"/>
</dbReference>
<dbReference type="PROSITE" id="PS51683">
    <property type="entry name" value="SAM_OMT_II"/>
    <property type="match status" value="1"/>
</dbReference>
<evidence type="ECO:0000313" key="8">
    <source>
        <dbReference type="Proteomes" id="UP000799770"/>
    </source>
</evidence>
<feature type="domain" description="O-methyltransferase C-terminal" evidence="5">
    <location>
        <begin position="228"/>
        <end position="371"/>
    </location>
</feature>
<dbReference type="GO" id="GO:0032259">
    <property type="term" value="P:methylation"/>
    <property type="evidence" value="ECO:0007669"/>
    <property type="project" value="UniProtKB-KW"/>
</dbReference>
<evidence type="ECO:0000259" key="5">
    <source>
        <dbReference type="Pfam" id="PF00891"/>
    </source>
</evidence>
<dbReference type="Gene3D" id="3.40.50.150">
    <property type="entry name" value="Vaccinia Virus protein VP39"/>
    <property type="match status" value="1"/>
</dbReference>
<sequence length="392" mass="44633">MDIEEIFQSLSVLVADPNLSEGKRVELLDRIKKLAAVLERPEDVLTKLAFSPSQFMTARVATELKLFDVIVRQGKVNSEELAETTGANKVLIERLLRVLTASGMVDEAGVSTYTPNKITKTLTSRTGEAMIRAFWDIKLKSMARIPEYLHHTGYKNPEDATNGPFQFAYGLKDQPFFDWLHEPKRAREHDTMHTYFEGDRGSRPDWVKWFPVEEKFFKNVKTQKDDVVMVDVAGGRGHDLDAFVRRFLDVQGRYVLQDLPMVLDDRALELHSKIEKIAMDFWKDQPVSGARIYYMKFIMHDWNDERCLQILTNVTAAMTKGYSFLVVEDFIIPDQGCPLLAALFDMQMMNALSAMERTEGQWVKLLKAAGLRVEGCYPPPGDGTGIIVAELK</sequence>
<dbReference type="InterPro" id="IPR012967">
    <property type="entry name" value="COMT_dimerisation"/>
</dbReference>
<keyword evidence="3" id="KW-0949">S-adenosyl-L-methionine</keyword>
<accession>A0A6A5YQ17</accession>
<evidence type="ECO:0000256" key="3">
    <source>
        <dbReference type="ARBA" id="ARBA00022691"/>
    </source>
</evidence>
<dbReference type="PANTHER" id="PTHR43712:SF1">
    <property type="entry name" value="HYPOTHETICAL O-METHYLTRANSFERASE (EUROFUNG)-RELATED"/>
    <property type="match status" value="1"/>
</dbReference>
<evidence type="ECO:0000256" key="2">
    <source>
        <dbReference type="ARBA" id="ARBA00022679"/>
    </source>
</evidence>
<name>A0A6A5YQ17_9PLEO</name>
<gene>
    <name evidence="7" type="ORF">BDV96DRAFT_652853</name>
</gene>
<dbReference type="OrthoDB" id="3340390at2759"/>
<feature type="active site" description="Proton acceptor" evidence="4">
    <location>
        <position position="300"/>
    </location>
</feature>
<dbReference type="AlphaFoldDB" id="A0A6A5YQ17"/>
<evidence type="ECO:0000256" key="4">
    <source>
        <dbReference type="PIRSR" id="PIRSR005739-1"/>
    </source>
</evidence>